<feature type="domain" description="AAA+ ATPase" evidence="4">
    <location>
        <begin position="101"/>
        <end position="236"/>
    </location>
</feature>
<name>A0A2S5RH76_9MOLU</name>
<evidence type="ECO:0000259" key="4">
    <source>
        <dbReference type="SMART" id="SM00382"/>
    </source>
</evidence>
<accession>A0A2S5RH76</accession>
<dbReference type="InterPro" id="IPR003593">
    <property type="entry name" value="AAA+_ATPase"/>
</dbReference>
<protein>
    <submittedName>
        <fullName evidence="5">ATPase AAA</fullName>
    </submittedName>
</protein>
<dbReference type="OrthoDB" id="388964at2"/>
<dbReference type="Gene3D" id="3.40.50.300">
    <property type="entry name" value="P-loop containing nucleotide triphosphate hydrolases"/>
    <property type="match status" value="1"/>
</dbReference>
<dbReference type="PANTHER" id="PTHR23073">
    <property type="entry name" value="26S PROTEASOME REGULATORY SUBUNIT"/>
    <property type="match status" value="1"/>
</dbReference>
<evidence type="ECO:0000256" key="3">
    <source>
        <dbReference type="ARBA" id="ARBA00022840"/>
    </source>
</evidence>
<evidence type="ECO:0000313" key="6">
    <source>
        <dbReference type="Proteomes" id="UP000239785"/>
    </source>
</evidence>
<dbReference type="SUPFAM" id="SSF52540">
    <property type="entry name" value="P-loop containing nucleoside triphosphate hydrolases"/>
    <property type="match status" value="1"/>
</dbReference>
<keyword evidence="3" id="KW-0067">ATP-binding</keyword>
<evidence type="ECO:0000256" key="1">
    <source>
        <dbReference type="ARBA" id="ARBA00006914"/>
    </source>
</evidence>
<sequence length="353" mass="40532">MRKRNILNLIKYHCESKDYEFKNEAHEIAKFFDSNGDSEISEYIMGLLFEVDTFTPQELDYSSDLLKATNFINDKNQPLPLPESIAYDIKGIINAINNNVGVNKFLFQGLPGTGKTETAKQIARILNKKLYVIEINNLIDSKLGQTNKNISSVFKQINSLKSENVIILLDEMDAIALDRINSNDIREMGRVTSTFLKELDAMNETIPFIATTNLFDNFDKALIRRFDSVIDFNKYSTDDLILIAEIILNDFLKKFKNKGRNMVLFKKIIKNMHSIPLPGDLKNLIKVSLAFSDKDDEFEYLRTLLKNTDNKYMNINNLKEKGYTVREIEILTGISKSQVSRELKGMQSYEGTK</sequence>
<reference evidence="5 6" key="1">
    <citation type="submission" date="2017-11" db="EMBL/GenBank/DDBJ databases">
        <title>Genome sequence of Mesoplasma corruscae ELCA-2 (ATCC 49579).</title>
        <authorList>
            <person name="Lo W.-S."/>
            <person name="Kuo C.-H."/>
        </authorList>
    </citation>
    <scope>NUCLEOTIDE SEQUENCE [LARGE SCALE GENOMIC DNA]</scope>
    <source>
        <strain evidence="5 6">ELCA-2</strain>
    </source>
</reference>
<dbReference type="InterPro" id="IPR003959">
    <property type="entry name" value="ATPase_AAA_core"/>
</dbReference>
<evidence type="ECO:0000313" key="5">
    <source>
        <dbReference type="EMBL" id="PPE06651.1"/>
    </source>
</evidence>
<evidence type="ECO:0000256" key="2">
    <source>
        <dbReference type="ARBA" id="ARBA00022741"/>
    </source>
</evidence>
<keyword evidence="6" id="KW-1185">Reference proteome</keyword>
<organism evidence="5 6">
    <name type="scientific">Mesoplasma corruscae</name>
    <dbReference type="NCBI Taxonomy" id="216874"/>
    <lineage>
        <taxon>Bacteria</taxon>
        <taxon>Bacillati</taxon>
        <taxon>Mycoplasmatota</taxon>
        <taxon>Mollicutes</taxon>
        <taxon>Entomoplasmatales</taxon>
        <taxon>Entomoplasmataceae</taxon>
        <taxon>Mesoplasma</taxon>
    </lineage>
</organism>
<dbReference type="InterPro" id="IPR027417">
    <property type="entry name" value="P-loop_NTPase"/>
</dbReference>
<proteinExistence type="inferred from homology"/>
<dbReference type="AlphaFoldDB" id="A0A2S5RH76"/>
<dbReference type="Pfam" id="PF00004">
    <property type="entry name" value="AAA"/>
    <property type="match status" value="1"/>
</dbReference>
<dbReference type="RefSeq" id="WP_104207826.1">
    <property type="nucleotide sequence ID" value="NZ_PHNF01000001.1"/>
</dbReference>
<comment type="caution">
    <text evidence="5">The sequence shown here is derived from an EMBL/GenBank/DDBJ whole genome shotgun (WGS) entry which is preliminary data.</text>
</comment>
<dbReference type="SMART" id="SM00382">
    <property type="entry name" value="AAA"/>
    <property type="match status" value="1"/>
</dbReference>
<comment type="similarity">
    <text evidence="1">Belongs to the AAA ATPase family.</text>
</comment>
<keyword evidence="2" id="KW-0547">Nucleotide-binding</keyword>
<dbReference type="InterPro" id="IPR050221">
    <property type="entry name" value="26S_Proteasome_ATPase"/>
</dbReference>
<dbReference type="CDD" id="cd19481">
    <property type="entry name" value="RecA-like_protease"/>
    <property type="match status" value="1"/>
</dbReference>
<dbReference type="EMBL" id="PHNF01000001">
    <property type="protein sequence ID" value="PPE06651.1"/>
    <property type="molecule type" value="Genomic_DNA"/>
</dbReference>
<gene>
    <name evidence="5" type="ORF">MCORR_v1c02820</name>
</gene>
<dbReference type="Proteomes" id="UP000239785">
    <property type="component" value="Unassembled WGS sequence"/>
</dbReference>
<dbReference type="GO" id="GO:0005524">
    <property type="term" value="F:ATP binding"/>
    <property type="evidence" value="ECO:0007669"/>
    <property type="project" value="UniProtKB-KW"/>
</dbReference>
<dbReference type="GO" id="GO:0016887">
    <property type="term" value="F:ATP hydrolysis activity"/>
    <property type="evidence" value="ECO:0007669"/>
    <property type="project" value="InterPro"/>
</dbReference>